<proteinExistence type="predicted"/>
<dbReference type="AlphaFoldDB" id="A0AAE2SAR2"/>
<feature type="signal peptide" evidence="2">
    <location>
        <begin position="1"/>
        <end position="42"/>
    </location>
</feature>
<sequence>MQRATKHHRPTPPFPTPARPSLTRSTGLAAVAGLFLTAAASADPASAPEVATTENPSNSPAPKEQQDAKPLVKKLENGDYQIGKIIFNRDKRSITIPAKTNITHQDTFLEYLLVHFNGEKVHEALLVTEAAPTNLNIALKLLNYKESPELFRVAKEDGTPSDEYPEVPESIRQAARFSIDITWKDKGVERTRPITHWLEHSGTKKHMPDTAWVYNGSYVHNQKFKAQLSGSMVTIFPDPGAIANYPGDDRDDDTIWVPGAKVPREGTDVRLTIKPWKK</sequence>
<gene>
    <name evidence="3" type="ORF">JIN83_06850</name>
</gene>
<dbReference type="RefSeq" id="WP_309489277.1">
    <property type="nucleotide sequence ID" value="NZ_JAENIG010000003.1"/>
</dbReference>
<accession>A0AAE2SAR2</accession>
<keyword evidence="4" id="KW-1185">Reference proteome</keyword>
<organism evidence="3 4">
    <name type="scientific">Oceaniferula flava</name>
    <dbReference type="NCBI Taxonomy" id="2800421"/>
    <lineage>
        <taxon>Bacteria</taxon>
        <taxon>Pseudomonadati</taxon>
        <taxon>Verrucomicrobiota</taxon>
        <taxon>Verrucomicrobiia</taxon>
        <taxon>Verrucomicrobiales</taxon>
        <taxon>Verrucomicrobiaceae</taxon>
        <taxon>Oceaniferula</taxon>
    </lineage>
</organism>
<name>A0AAE2SAR2_9BACT</name>
<evidence type="ECO:0000256" key="1">
    <source>
        <dbReference type="SAM" id="MobiDB-lite"/>
    </source>
</evidence>
<dbReference type="InterPro" id="IPR047750">
    <property type="entry name" value="YdjY-like"/>
</dbReference>
<keyword evidence="2" id="KW-0732">Signal</keyword>
<feature type="chain" id="PRO_5042051160" evidence="2">
    <location>
        <begin position="43"/>
        <end position="278"/>
    </location>
</feature>
<feature type="region of interest" description="Disordered" evidence="1">
    <location>
        <begin position="43"/>
        <end position="68"/>
    </location>
</feature>
<evidence type="ECO:0000256" key="2">
    <source>
        <dbReference type="SAM" id="SignalP"/>
    </source>
</evidence>
<reference evidence="3" key="1">
    <citation type="submission" date="2021-01" db="EMBL/GenBank/DDBJ databases">
        <title>Modified the classification status of verrucomicrobia.</title>
        <authorList>
            <person name="Feng X."/>
        </authorList>
    </citation>
    <scope>NUCLEOTIDE SEQUENCE</scope>
    <source>
        <strain evidence="3">5K15</strain>
    </source>
</reference>
<evidence type="ECO:0000313" key="4">
    <source>
        <dbReference type="Proteomes" id="UP000634206"/>
    </source>
</evidence>
<comment type="caution">
    <text evidence="3">The sequence shown here is derived from an EMBL/GenBank/DDBJ whole genome shotgun (WGS) entry which is preliminary data.</text>
</comment>
<evidence type="ECO:0000313" key="3">
    <source>
        <dbReference type="EMBL" id="MBK1854671.1"/>
    </source>
</evidence>
<dbReference type="Proteomes" id="UP000634206">
    <property type="component" value="Unassembled WGS sequence"/>
</dbReference>
<protein>
    <submittedName>
        <fullName evidence="3">Uncharacterized protein</fullName>
    </submittedName>
</protein>
<dbReference type="NCBIfam" id="NF040466">
    <property type="entry name" value="ydjY_domain"/>
    <property type="match status" value="1"/>
</dbReference>
<feature type="compositionally biased region" description="Basic residues" evidence="1">
    <location>
        <begin position="1"/>
        <end position="10"/>
    </location>
</feature>
<dbReference type="EMBL" id="JAENIG010000003">
    <property type="protein sequence ID" value="MBK1854671.1"/>
    <property type="molecule type" value="Genomic_DNA"/>
</dbReference>
<feature type="region of interest" description="Disordered" evidence="1">
    <location>
        <begin position="1"/>
        <end position="23"/>
    </location>
</feature>